<accession>A0A1V9YLJ1</accession>
<dbReference type="Proteomes" id="UP000243579">
    <property type="component" value="Unassembled WGS sequence"/>
</dbReference>
<reference evidence="2 3" key="1">
    <citation type="journal article" date="2014" name="Genome Biol. Evol.">
        <title>The secreted proteins of Achlya hypogyna and Thraustotheca clavata identify the ancestral oomycete secretome and reveal gene acquisitions by horizontal gene transfer.</title>
        <authorList>
            <person name="Misner I."/>
            <person name="Blouin N."/>
            <person name="Leonard G."/>
            <person name="Richards T.A."/>
            <person name="Lane C.E."/>
        </authorList>
    </citation>
    <scope>NUCLEOTIDE SEQUENCE [LARGE SCALE GENOMIC DNA]</scope>
    <source>
        <strain evidence="2 3">ATCC 48635</strain>
    </source>
</reference>
<feature type="chain" id="PRO_5012099514" description="Secreted protein" evidence="1">
    <location>
        <begin position="20"/>
        <end position="246"/>
    </location>
</feature>
<dbReference type="EMBL" id="JNBR01001496">
    <property type="protein sequence ID" value="OQR86582.1"/>
    <property type="molecule type" value="Genomic_DNA"/>
</dbReference>
<dbReference type="PROSITE" id="PS51257">
    <property type="entry name" value="PROKAR_LIPOPROTEIN"/>
    <property type="match status" value="1"/>
</dbReference>
<protein>
    <recommendedName>
        <fullName evidence="4">Secreted protein</fullName>
    </recommendedName>
</protein>
<comment type="caution">
    <text evidence="2">The sequence shown here is derived from an EMBL/GenBank/DDBJ whole genome shotgun (WGS) entry which is preliminary data.</text>
</comment>
<keyword evidence="1" id="KW-0732">Signal</keyword>
<evidence type="ECO:0000313" key="2">
    <source>
        <dbReference type="EMBL" id="OQR86582.1"/>
    </source>
</evidence>
<evidence type="ECO:0000256" key="1">
    <source>
        <dbReference type="SAM" id="SignalP"/>
    </source>
</evidence>
<proteinExistence type="predicted"/>
<dbReference type="AlphaFoldDB" id="A0A1V9YLJ1"/>
<sequence length="246" mass="26322">MQRISIVALAVAAVAGSTGCLYSNVQGDVLVTGALCTLGVPLCKVNALCNEVARYLEPAATKITGLSYIGNLGLENCPMTSPMPRITWPSCMDEQPVKPLDMSTRSWVDGNELQDLDNAPLATAILSAERNQLRVLKDMDLTRTQKAYFGGNPVTVLSSVAFSDNLRLFKCDGCNFVHFAVNTKSFKALQALEPYNPNTQLGFLVGSISTDTAYCTGTAKGSVQMLHYQFPVCVTAALVGGSWVAL</sequence>
<organism evidence="2 3">
    <name type="scientific">Achlya hypogyna</name>
    <name type="common">Oomycete</name>
    <name type="synonym">Protoachlya hypogyna</name>
    <dbReference type="NCBI Taxonomy" id="1202772"/>
    <lineage>
        <taxon>Eukaryota</taxon>
        <taxon>Sar</taxon>
        <taxon>Stramenopiles</taxon>
        <taxon>Oomycota</taxon>
        <taxon>Saprolegniomycetes</taxon>
        <taxon>Saprolegniales</taxon>
        <taxon>Achlyaceae</taxon>
        <taxon>Achlya</taxon>
    </lineage>
</organism>
<evidence type="ECO:0008006" key="4">
    <source>
        <dbReference type="Google" id="ProtNLM"/>
    </source>
</evidence>
<gene>
    <name evidence="2" type="ORF">ACHHYP_10389</name>
</gene>
<name>A0A1V9YLJ1_ACHHY</name>
<dbReference type="OrthoDB" id="6134357at2759"/>
<keyword evidence="3" id="KW-1185">Reference proteome</keyword>
<evidence type="ECO:0000313" key="3">
    <source>
        <dbReference type="Proteomes" id="UP000243579"/>
    </source>
</evidence>
<feature type="signal peptide" evidence="1">
    <location>
        <begin position="1"/>
        <end position="19"/>
    </location>
</feature>